<name>A0A0F0CWF9_9BACT</name>
<organism evidence="1 2">
    <name type="scientific">Candidatus Omnitrophus magneticus</name>
    <dbReference type="NCBI Taxonomy" id="1609969"/>
    <lineage>
        <taxon>Bacteria</taxon>
        <taxon>Pseudomonadati</taxon>
        <taxon>Candidatus Omnitrophota</taxon>
        <taxon>Candidatus Omnitrophus</taxon>
    </lineage>
</organism>
<dbReference type="AlphaFoldDB" id="A0A0F0CWF9"/>
<comment type="caution">
    <text evidence="1">The sequence shown here is derived from an EMBL/GenBank/DDBJ whole genome shotgun (WGS) entry which is preliminary data.</text>
</comment>
<dbReference type="Proteomes" id="UP000033428">
    <property type="component" value="Unassembled WGS sequence"/>
</dbReference>
<reference evidence="1 2" key="1">
    <citation type="submission" date="2015-02" db="EMBL/GenBank/DDBJ databases">
        <title>Single-cell genomics of uncultivated deep-branching MTB reveals a conserved set of magnetosome genes.</title>
        <authorList>
            <person name="Kolinko S."/>
            <person name="Richter M."/>
            <person name="Glockner F.O."/>
            <person name="Brachmann A."/>
            <person name="Schuler D."/>
        </authorList>
    </citation>
    <scope>NUCLEOTIDE SEQUENCE [LARGE SCALE GENOMIC DNA]</scope>
    <source>
        <strain evidence="1">SKK-01</strain>
    </source>
</reference>
<gene>
    <name evidence="1" type="ORF">OMAG_000231</name>
</gene>
<evidence type="ECO:0000313" key="1">
    <source>
        <dbReference type="EMBL" id="KJJ85901.1"/>
    </source>
</evidence>
<keyword evidence="2" id="KW-1185">Reference proteome</keyword>
<evidence type="ECO:0000313" key="2">
    <source>
        <dbReference type="Proteomes" id="UP000033428"/>
    </source>
</evidence>
<proteinExistence type="predicted"/>
<accession>A0A0F0CWF9</accession>
<sequence>GLRTLKEFQKMNLGTKVIVVPAIEDHDNVEEATGSRWLGSSQ</sequence>
<protein>
    <submittedName>
        <fullName evidence="1">Uncharacterized protein</fullName>
    </submittedName>
</protein>
<feature type="non-terminal residue" evidence="1">
    <location>
        <position position="1"/>
    </location>
</feature>
<dbReference type="EMBL" id="JYNY01000045">
    <property type="protein sequence ID" value="KJJ85901.1"/>
    <property type="molecule type" value="Genomic_DNA"/>
</dbReference>